<evidence type="ECO:0000259" key="10">
    <source>
        <dbReference type="Pfam" id="PF23559"/>
    </source>
</evidence>
<proteinExistence type="inferred from homology"/>
<evidence type="ECO:0000313" key="12">
    <source>
        <dbReference type="EMBL" id="GJN32312.1"/>
    </source>
</evidence>
<dbReference type="InterPro" id="IPR042197">
    <property type="entry name" value="Apaf_helical"/>
</dbReference>
<dbReference type="PANTHER" id="PTHR23155">
    <property type="entry name" value="DISEASE RESISTANCE PROTEIN RP"/>
    <property type="match status" value="1"/>
</dbReference>
<dbReference type="InterPro" id="IPR038005">
    <property type="entry name" value="RX-like_CC"/>
</dbReference>
<comment type="similarity">
    <text evidence="1">Belongs to the disease resistance NB-LRR family.</text>
</comment>
<dbReference type="InterPro" id="IPR044974">
    <property type="entry name" value="Disease_R_plants"/>
</dbReference>
<feature type="domain" description="Disease resistance N-terminal" evidence="9">
    <location>
        <begin position="11"/>
        <end position="96"/>
    </location>
</feature>
<feature type="domain" description="NB-ARC" evidence="8">
    <location>
        <begin position="170"/>
        <end position="327"/>
    </location>
</feature>
<evidence type="ECO:0000256" key="6">
    <source>
        <dbReference type="ARBA" id="ARBA00023054"/>
    </source>
</evidence>
<keyword evidence="3" id="KW-0677">Repeat</keyword>
<organism evidence="12 13">
    <name type="scientific">Eleusine coracana subsp. coracana</name>
    <dbReference type="NCBI Taxonomy" id="191504"/>
    <lineage>
        <taxon>Eukaryota</taxon>
        <taxon>Viridiplantae</taxon>
        <taxon>Streptophyta</taxon>
        <taxon>Embryophyta</taxon>
        <taxon>Tracheophyta</taxon>
        <taxon>Spermatophyta</taxon>
        <taxon>Magnoliopsida</taxon>
        <taxon>Liliopsida</taxon>
        <taxon>Poales</taxon>
        <taxon>Poaceae</taxon>
        <taxon>PACMAD clade</taxon>
        <taxon>Chloridoideae</taxon>
        <taxon>Cynodonteae</taxon>
        <taxon>Eleusininae</taxon>
        <taxon>Eleusine</taxon>
    </lineage>
</organism>
<feature type="domain" description="Disease resistance protein winged helix" evidence="10">
    <location>
        <begin position="409"/>
        <end position="479"/>
    </location>
</feature>
<evidence type="ECO:0000259" key="11">
    <source>
        <dbReference type="Pfam" id="PF23598"/>
    </source>
</evidence>
<reference evidence="12" key="1">
    <citation type="journal article" date="2018" name="DNA Res.">
        <title>Multiple hybrid de novo genome assembly of finger millet, an orphan allotetraploid crop.</title>
        <authorList>
            <person name="Hatakeyama M."/>
            <person name="Aluri S."/>
            <person name="Balachadran M.T."/>
            <person name="Sivarajan S.R."/>
            <person name="Patrignani A."/>
            <person name="Gruter S."/>
            <person name="Poveda L."/>
            <person name="Shimizu-Inatsugi R."/>
            <person name="Baeten J."/>
            <person name="Francoijs K.J."/>
            <person name="Nataraja K.N."/>
            <person name="Reddy Y.A.N."/>
            <person name="Phadnis S."/>
            <person name="Ravikumar R.L."/>
            <person name="Schlapbach R."/>
            <person name="Sreeman S.M."/>
            <person name="Shimizu K.K."/>
        </authorList>
    </citation>
    <scope>NUCLEOTIDE SEQUENCE</scope>
</reference>
<dbReference type="AlphaFoldDB" id="A0AAV5FBE3"/>
<evidence type="ECO:0000256" key="5">
    <source>
        <dbReference type="ARBA" id="ARBA00022821"/>
    </source>
</evidence>
<evidence type="ECO:0000313" key="13">
    <source>
        <dbReference type="Proteomes" id="UP001054889"/>
    </source>
</evidence>
<keyword evidence="4" id="KW-0547">Nucleotide-binding</keyword>
<dbReference type="Pfam" id="PF23559">
    <property type="entry name" value="WHD_DRP"/>
    <property type="match status" value="1"/>
</dbReference>
<dbReference type="Pfam" id="PF00931">
    <property type="entry name" value="NB-ARC"/>
    <property type="match status" value="1"/>
</dbReference>
<dbReference type="InterPro" id="IPR036388">
    <property type="entry name" value="WH-like_DNA-bd_sf"/>
</dbReference>
<dbReference type="Gene3D" id="1.20.5.4130">
    <property type="match status" value="1"/>
</dbReference>
<keyword evidence="13" id="KW-1185">Reference proteome</keyword>
<evidence type="ECO:0000256" key="1">
    <source>
        <dbReference type="ARBA" id="ARBA00008894"/>
    </source>
</evidence>
<dbReference type="EMBL" id="BQKI01000084">
    <property type="protein sequence ID" value="GJN32312.1"/>
    <property type="molecule type" value="Genomic_DNA"/>
</dbReference>
<dbReference type="Gene3D" id="1.10.8.430">
    <property type="entry name" value="Helical domain of apoptotic protease-activating factors"/>
    <property type="match status" value="1"/>
</dbReference>
<comment type="caution">
    <text evidence="12">The sequence shown here is derived from an EMBL/GenBank/DDBJ whole genome shotgun (WGS) entry which is preliminary data.</text>
</comment>
<keyword evidence="5" id="KW-0611">Plant defense</keyword>
<evidence type="ECO:0008006" key="14">
    <source>
        <dbReference type="Google" id="ProtNLM"/>
    </source>
</evidence>
<dbReference type="InterPro" id="IPR041118">
    <property type="entry name" value="Rx_N"/>
</dbReference>
<evidence type="ECO:0000259" key="8">
    <source>
        <dbReference type="Pfam" id="PF00931"/>
    </source>
</evidence>
<dbReference type="InterPro" id="IPR055414">
    <property type="entry name" value="LRR_R13L4/SHOC2-like"/>
</dbReference>
<gene>
    <name evidence="12" type="primary">gb20810</name>
    <name evidence="12" type="ORF">PR202_gb20810</name>
</gene>
<dbReference type="Pfam" id="PF18052">
    <property type="entry name" value="Rx_N"/>
    <property type="match status" value="1"/>
</dbReference>
<dbReference type="Gene3D" id="3.80.10.10">
    <property type="entry name" value="Ribonuclease Inhibitor"/>
    <property type="match status" value="1"/>
</dbReference>
<feature type="domain" description="Disease resistance R13L4/SHOC-2-like LRR" evidence="11">
    <location>
        <begin position="547"/>
        <end position="715"/>
    </location>
</feature>
<dbReference type="GO" id="GO:0043531">
    <property type="term" value="F:ADP binding"/>
    <property type="evidence" value="ECO:0007669"/>
    <property type="project" value="InterPro"/>
</dbReference>
<evidence type="ECO:0000259" key="9">
    <source>
        <dbReference type="Pfam" id="PF18052"/>
    </source>
</evidence>
<dbReference type="Pfam" id="PF23598">
    <property type="entry name" value="LRR_14"/>
    <property type="match status" value="1"/>
</dbReference>
<dbReference type="CDD" id="cd14798">
    <property type="entry name" value="RX-CC_like"/>
    <property type="match status" value="1"/>
</dbReference>
<feature type="coiled-coil region" evidence="7">
    <location>
        <begin position="35"/>
        <end position="62"/>
    </location>
</feature>
<reference evidence="12" key="2">
    <citation type="submission" date="2021-12" db="EMBL/GenBank/DDBJ databases">
        <title>Resequencing data analysis of finger millet.</title>
        <authorList>
            <person name="Hatakeyama M."/>
            <person name="Aluri S."/>
            <person name="Balachadran M.T."/>
            <person name="Sivarajan S.R."/>
            <person name="Poveda L."/>
            <person name="Shimizu-Inatsugi R."/>
            <person name="Schlapbach R."/>
            <person name="Sreeman S.M."/>
            <person name="Shimizu K.K."/>
        </authorList>
    </citation>
    <scope>NUCLEOTIDE SEQUENCE</scope>
</reference>
<dbReference type="Gene3D" id="1.10.10.10">
    <property type="entry name" value="Winged helix-like DNA-binding domain superfamily/Winged helix DNA-binding domain"/>
    <property type="match status" value="1"/>
</dbReference>
<keyword evidence="2" id="KW-0433">Leucine-rich repeat</keyword>
<dbReference type="PRINTS" id="PR00364">
    <property type="entry name" value="DISEASERSIST"/>
</dbReference>
<dbReference type="PANTHER" id="PTHR23155:SF687">
    <property type="entry name" value="OS07G0481400 PROTEIN"/>
    <property type="match status" value="1"/>
</dbReference>
<evidence type="ECO:0000256" key="4">
    <source>
        <dbReference type="ARBA" id="ARBA00022741"/>
    </source>
</evidence>
<dbReference type="InterPro" id="IPR058922">
    <property type="entry name" value="WHD_DRP"/>
</dbReference>
<keyword evidence="6 7" id="KW-0175">Coiled coil</keyword>
<dbReference type="SUPFAM" id="SSF52540">
    <property type="entry name" value="P-loop containing nucleoside triphosphate hydrolases"/>
    <property type="match status" value="1"/>
</dbReference>
<dbReference type="InterPro" id="IPR002182">
    <property type="entry name" value="NB-ARC"/>
</dbReference>
<evidence type="ECO:0000256" key="2">
    <source>
        <dbReference type="ARBA" id="ARBA00022614"/>
    </source>
</evidence>
<evidence type="ECO:0000256" key="7">
    <source>
        <dbReference type="SAM" id="Coils"/>
    </source>
</evidence>
<dbReference type="Gene3D" id="3.40.50.300">
    <property type="entry name" value="P-loop containing nucleotide triphosphate hydrolases"/>
    <property type="match status" value="1"/>
</dbReference>
<dbReference type="Proteomes" id="UP001054889">
    <property type="component" value="Unassembled WGS sequence"/>
</dbReference>
<evidence type="ECO:0000256" key="3">
    <source>
        <dbReference type="ARBA" id="ARBA00022737"/>
    </source>
</evidence>
<dbReference type="SUPFAM" id="SSF52058">
    <property type="entry name" value="L domain-like"/>
    <property type="match status" value="1"/>
</dbReference>
<accession>A0AAV5FBE3</accession>
<protein>
    <recommendedName>
        <fullName evidence="14">AAA+ ATPase domain-containing protein</fullName>
    </recommendedName>
</protein>
<dbReference type="GO" id="GO:0098542">
    <property type="term" value="P:defense response to other organism"/>
    <property type="evidence" value="ECO:0007669"/>
    <property type="project" value="TreeGrafter"/>
</dbReference>
<dbReference type="InterPro" id="IPR027417">
    <property type="entry name" value="P-loop_NTPase"/>
</dbReference>
<dbReference type="InterPro" id="IPR032675">
    <property type="entry name" value="LRR_dom_sf"/>
</dbReference>
<name>A0AAV5FBE3_ELECO</name>
<sequence length="750" mass="85616">MMEMIVSEFTKQVISSLVQLATNEIANVLWVKNEISKLAGKLQSMEAIISDAEKTVMQYETTKVWLKKLKEITYEAENIIDHCRIEKERLQTSQLQECNPSSVFKCCRDVGIDCKIANDIRELNEKLDGIKLESAMLHLKPFNPMNENQTKLDLDVGPDLDPDIVGREVENDSDSLIELLKREDIPNRHLFAIIGTIGVGKTTLARKVYHKAEGMFDTRVWVHFSKDLQRLAMWSGDGFSKDETAGQQVQLRAWLQGNKFLLVIDDVRKNVWDRVLEIQAQHGKPGSRVLLTTRDERVATKMGAVHLHRVKGLNEDDGWWLLRTRAFLDENTGEMQDIGRQIVRKCCGLPMAIRGIGCHLRNVEPKEDDWERIYSSDFCGISSRIRKAINTSYLELPYYMKRCFLYCSLYPEGSVIDRQRITQQWIAEGFIMPQQKTAQPHGAVEDEAGNCYEELVGRGLLLQENEACGAVGSKMPHLFRSFALLQSQDENFIGNPQDIGDMLKPYRLSITAGGVEAIRNGIKRLRCLRTIILSGSQLNDRALGDIFQKFTHLRVLDLQDTQIECVTGSLGRMTHLRYLSFANTQVREIPAAIENLRMLQFLILKNCTRLRVLSESVGRLVNLRTLDISGTGLNQVKFRFTFMRELKCLKGFLVRAGGVENRNGWPFQELSSLSHLTSLQILRLEKTITLEDARQSTLQSKRHLKELELCCSTDNGATEINRARNIEDVFEALKPRTFNYLCQAGKFLWP</sequence>